<feature type="transmembrane region" description="Helical" evidence="12">
    <location>
        <begin position="32"/>
        <end position="51"/>
    </location>
</feature>
<keyword evidence="14" id="KW-0732">Signal</keyword>
<dbReference type="EC" id="2.3.1.-" evidence="12"/>
<evidence type="ECO:0000256" key="8">
    <source>
        <dbReference type="ARBA" id="ARBA00023098"/>
    </source>
</evidence>
<dbReference type="InterPro" id="IPR002076">
    <property type="entry name" value="ELO_fam"/>
</dbReference>
<name>A0A0C9W572_9AGAM</name>
<feature type="region of interest" description="Disordered" evidence="13">
    <location>
        <begin position="287"/>
        <end position="316"/>
    </location>
</feature>
<evidence type="ECO:0000256" key="9">
    <source>
        <dbReference type="ARBA" id="ARBA00023136"/>
    </source>
</evidence>
<dbReference type="GO" id="GO:0019367">
    <property type="term" value="P:fatty acid elongation, saturated fatty acid"/>
    <property type="evidence" value="ECO:0007669"/>
    <property type="project" value="TreeGrafter"/>
</dbReference>
<evidence type="ECO:0000256" key="4">
    <source>
        <dbReference type="ARBA" id="ARBA00022679"/>
    </source>
</evidence>
<gene>
    <name evidence="15" type="ORF">HYDPIDRAFT_137355</name>
</gene>
<keyword evidence="7 12" id="KW-1133">Transmembrane helix</keyword>
<reference evidence="15 16" key="1">
    <citation type="submission" date="2014-04" db="EMBL/GenBank/DDBJ databases">
        <title>Evolutionary Origins and Diversification of the Mycorrhizal Mutualists.</title>
        <authorList>
            <consortium name="DOE Joint Genome Institute"/>
            <consortium name="Mycorrhizal Genomics Consortium"/>
            <person name="Kohler A."/>
            <person name="Kuo A."/>
            <person name="Nagy L.G."/>
            <person name="Floudas D."/>
            <person name="Copeland A."/>
            <person name="Barry K.W."/>
            <person name="Cichocki N."/>
            <person name="Veneault-Fourrey C."/>
            <person name="LaButti K."/>
            <person name="Lindquist E.A."/>
            <person name="Lipzen A."/>
            <person name="Lundell T."/>
            <person name="Morin E."/>
            <person name="Murat C."/>
            <person name="Riley R."/>
            <person name="Ohm R."/>
            <person name="Sun H."/>
            <person name="Tunlid A."/>
            <person name="Henrissat B."/>
            <person name="Grigoriev I.V."/>
            <person name="Hibbett D.S."/>
            <person name="Martin F."/>
        </authorList>
    </citation>
    <scope>NUCLEOTIDE SEQUENCE [LARGE SCALE GENOMIC DNA]</scope>
    <source>
        <strain evidence="15 16">MD-312</strain>
    </source>
</reference>
<dbReference type="GO" id="GO:0005789">
    <property type="term" value="C:endoplasmic reticulum membrane"/>
    <property type="evidence" value="ECO:0007669"/>
    <property type="project" value="TreeGrafter"/>
</dbReference>
<dbReference type="PANTHER" id="PTHR11157">
    <property type="entry name" value="FATTY ACID ACYL TRANSFERASE-RELATED"/>
    <property type="match status" value="1"/>
</dbReference>
<dbReference type="EMBL" id="KN839860">
    <property type="protein sequence ID" value="KIJ61763.1"/>
    <property type="molecule type" value="Genomic_DNA"/>
</dbReference>
<evidence type="ECO:0000313" key="15">
    <source>
        <dbReference type="EMBL" id="KIJ61763.1"/>
    </source>
</evidence>
<evidence type="ECO:0000256" key="5">
    <source>
        <dbReference type="ARBA" id="ARBA00022692"/>
    </source>
</evidence>
<dbReference type="Pfam" id="PF01151">
    <property type="entry name" value="ELO"/>
    <property type="match status" value="1"/>
</dbReference>
<dbReference type="Proteomes" id="UP000053820">
    <property type="component" value="Unassembled WGS sequence"/>
</dbReference>
<dbReference type="PROSITE" id="PS01188">
    <property type="entry name" value="ELO"/>
    <property type="match status" value="1"/>
</dbReference>
<dbReference type="OrthoDB" id="434092at2759"/>
<evidence type="ECO:0000256" key="6">
    <source>
        <dbReference type="ARBA" id="ARBA00022832"/>
    </source>
</evidence>
<keyword evidence="4 12" id="KW-0808">Transferase</keyword>
<feature type="signal peptide" evidence="14">
    <location>
        <begin position="1"/>
        <end position="16"/>
    </location>
</feature>
<dbReference type="GO" id="GO:0030148">
    <property type="term" value="P:sphingolipid biosynthetic process"/>
    <property type="evidence" value="ECO:0007669"/>
    <property type="project" value="TreeGrafter"/>
</dbReference>
<comment type="subcellular location">
    <subcellularLocation>
        <location evidence="1">Membrane</location>
        <topology evidence="1">Multi-pass membrane protein</topology>
    </subcellularLocation>
</comment>
<evidence type="ECO:0000256" key="12">
    <source>
        <dbReference type="RuleBase" id="RU361115"/>
    </source>
</evidence>
<keyword evidence="9 12" id="KW-0472">Membrane</keyword>
<dbReference type="GO" id="GO:0042761">
    <property type="term" value="P:very long-chain fatty acid biosynthetic process"/>
    <property type="evidence" value="ECO:0007669"/>
    <property type="project" value="TreeGrafter"/>
</dbReference>
<protein>
    <recommendedName>
        <fullName evidence="12">Elongation of fatty acids protein</fullName>
        <ecNumber evidence="12">2.3.1.-</ecNumber>
    </recommendedName>
</protein>
<feature type="transmembrane region" description="Helical" evidence="12">
    <location>
        <begin position="221"/>
        <end position="239"/>
    </location>
</feature>
<keyword evidence="5 12" id="KW-0812">Transmembrane</keyword>
<evidence type="ECO:0000256" key="10">
    <source>
        <dbReference type="ARBA" id="ARBA00023160"/>
    </source>
</evidence>
<evidence type="ECO:0000256" key="7">
    <source>
        <dbReference type="ARBA" id="ARBA00022989"/>
    </source>
</evidence>
<evidence type="ECO:0000256" key="14">
    <source>
        <dbReference type="SAM" id="SignalP"/>
    </source>
</evidence>
<evidence type="ECO:0000256" key="1">
    <source>
        <dbReference type="ARBA" id="ARBA00004141"/>
    </source>
</evidence>
<dbReference type="GO" id="GO:0009922">
    <property type="term" value="F:fatty acid elongase activity"/>
    <property type="evidence" value="ECO:0007669"/>
    <property type="project" value="UniProtKB-EC"/>
</dbReference>
<evidence type="ECO:0000313" key="16">
    <source>
        <dbReference type="Proteomes" id="UP000053820"/>
    </source>
</evidence>
<sequence length="316" mass="35465">MVLLANFLLTVVPTASMPTWLTSYVPGQTPLSTWPVVSTTILSYLAIVFGLREFMEGRRAFSLRTPTRIHNALLSAGSLILLALMMEEVASAWGKVGAYGAMCASSAWTSRLEFYYMINYYLKYVEFMDTVILALKKRPLSFLHVFHHATTALLTFIQLNGKISGAWIVISINLAVHVAMYYYYFAAAGGAKIWARSSFPFGSTFPDAILQWKKYLTTMQIVQFIIDLFVLYFGLYQHFVFKYWPHLPHIGDCVGDERSAIFGAVLIGSFLVLFTNFYAQTYKGPSNEREAKNVTGKSALSGQVPQNGVLNGERTR</sequence>
<accession>A0A0C9W572</accession>
<feature type="compositionally biased region" description="Polar residues" evidence="13">
    <location>
        <begin position="295"/>
        <end position="309"/>
    </location>
</feature>
<keyword evidence="3 12" id="KW-0444">Lipid biosynthesis</keyword>
<dbReference type="GO" id="GO:0034625">
    <property type="term" value="P:fatty acid elongation, monounsaturated fatty acid"/>
    <property type="evidence" value="ECO:0007669"/>
    <property type="project" value="TreeGrafter"/>
</dbReference>
<evidence type="ECO:0000256" key="2">
    <source>
        <dbReference type="ARBA" id="ARBA00007263"/>
    </source>
</evidence>
<dbReference type="HOGENOM" id="CLU_048483_6_1_1"/>
<dbReference type="PANTHER" id="PTHR11157:SF134">
    <property type="entry name" value="ELONGATION OF FATTY ACIDS PROTEIN 1-RELATED"/>
    <property type="match status" value="1"/>
</dbReference>
<feature type="transmembrane region" description="Helical" evidence="12">
    <location>
        <begin position="259"/>
        <end position="279"/>
    </location>
</feature>
<keyword evidence="10 12" id="KW-0275">Fatty acid biosynthesis</keyword>
<comment type="similarity">
    <text evidence="2 12">Belongs to the ELO family.</text>
</comment>
<dbReference type="InterPro" id="IPR030457">
    <property type="entry name" value="ELO_CS"/>
</dbReference>
<keyword evidence="6 12" id="KW-0276">Fatty acid metabolism</keyword>
<feature type="transmembrane region" description="Helical" evidence="12">
    <location>
        <begin position="72"/>
        <end position="94"/>
    </location>
</feature>
<comment type="catalytic activity">
    <reaction evidence="11">
        <text>a very-long-chain acyl-CoA + malonyl-CoA + H(+) = a very-long-chain 3-oxoacyl-CoA + CO2 + CoA</text>
        <dbReference type="Rhea" id="RHEA:32727"/>
        <dbReference type="ChEBI" id="CHEBI:15378"/>
        <dbReference type="ChEBI" id="CHEBI:16526"/>
        <dbReference type="ChEBI" id="CHEBI:57287"/>
        <dbReference type="ChEBI" id="CHEBI:57384"/>
        <dbReference type="ChEBI" id="CHEBI:90725"/>
        <dbReference type="ChEBI" id="CHEBI:90736"/>
        <dbReference type="EC" id="2.3.1.199"/>
    </reaction>
</comment>
<feature type="chain" id="PRO_5002205754" description="Elongation of fatty acids protein" evidence="14">
    <location>
        <begin position="17"/>
        <end position="316"/>
    </location>
</feature>
<dbReference type="GO" id="GO:0034626">
    <property type="term" value="P:fatty acid elongation, polyunsaturated fatty acid"/>
    <property type="evidence" value="ECO:0007669"/>
    <property type="project" value="TreeGrafter"/>
</dbReference>
<evidence type="ECO:0000256" key="11">
    <source>
        <dbReference type="ARBA" id="ARBA00047375"/>
    </source>
</evidence>
<feature type="transmembrane region" description="Helical" evidence="12">
    <location>
        <begin position="165"/>
        <end position="184"/>
    </location>
</feature>
<evidence type="ECO:0000256" key="3">
    <source>
        <dbReference type="ARBA" id="ARBA00022516"/>
    </source>
</evidence>
<dbReference type="AlphaFoldDB" id="A0A0C9W572"/>
<keyword evidence="16" id="KW-1185">Reference proteome</keyword>
<comment type="catalytic activity">
    <reaction evidence="12">
        <text>an acyl-CoA + malonyl-CoA + H(+) = a 3-oxoacyl-CoA + CO2 + CoA</text>
        <dbReference type="Rhea" id="RHEA:50252"/>
        <dbReference type="ChEBI" id="CHEBI:15378"/>
        <dbReference type="ChEBI" id="CHEBI:16526"/>
        <dbReference type="ChEBI" id="CHEBI:57287"/>
        <dbReference type="ChEBI" id="CHEBI:57384"/>
        <dbReference type="ChEBI" id="CHEBI:58342"/>
        <dbReference type="ChEBI" id="CHEBI:90726"/>
    </reaction>
    <physiologicalReaction direction="left-to-right" evidence="12">
        <dbReference type="Rhea" id="RHEA:50253"/>
    </physiologicalReaction>
</comment>
<organism evidence="15 16">
    <name type="scientific">Hydnomerulius pinastri MD-312</name>
    <dbReference type="NCBI Taxonomy" id="994086"/>
    <lineage>
        <taxon>Eukaryota</taxon>
        <taxon>Fungi</taxon>
        <taxon>Dikarya</taxon>
        <taxon>Basidiomycota</taxon>
        <taxon>Agaricomycotina</taxon>
        <taxon>Agaricomycetes</taxon>
        <taxon>Agaricomycetidae</taxon>
        <taxon>Boletales</taxon>
        <taxon>Boletales incertae sedis</taxon>
        <taxon>Leucogyrophana</taxon>
    </lineage>
</organism>
<proteinExistence type="inferred from homology"/>
<keyword evidence="8 12" id="KW-0443">Lipid metabolism</keyword>
<evidence type="ECO:0000256" key="13">
    <source>
        <dbReference type="SAM" id="MobiDB-lite"/>
    </source>
</evidence>